<dbReference type="PANTHER" id="PTHR23292:SF6">
    <property type="entry name" value="FI16602P1-RELATED"/>
    <property type="match status" value="1"/>
</dbReference>
<comment type="subcellular location">
    <subcellularLocation>
        <location evidence="2">Endosome membrane</location>
        <topology evidence="2">Peripheral membrane protein</topology>
    </subcellularLocation>
    <subcellularLocation>
        <location evidence="1">Late endosome membrane</location>
    </subcellularLocation>
    <subcellularLocation>
        <location evidence="3">Lysosome membrane</location>
        <topology evidence="3">Peripheral membrane protein</topology>
        <orientation evidence="3">Cytoplasmic side</orientation>
    </subcellularLocation>
</comment>
<evidence type="ECO:0000259" key="9">
    <source>
        <dbReference type="PROSITE" id="PS51837"/>
    </source>
</evidence>
<dbReference type="GO" id="GO:0031902">
    <property type="term" value="C:late endosome membrane"/>
    <property type="evidence" value="ECO:0007669"/>
    <property type="project" value="UniProtKB-SubCell"/>
</dbReference>
<dbReference type="SMART" id="SM00714">
    <property type="entry name" value="LITAF"/>
    <property type="match status" value="1"/>
</dbReference>
<keyword evidence="5" id="KW-0479">Metal-binding</keyword>
<dbReference type="PROSITE" id="PS51837">
    <property type="entry name" value="LITAF"/>
    <property type="match status" value="1"/>
</dbReference>
<dbReference type="InterPro" id="IPR006629">
    <property type="entry name" value="LITAF"/>
</dbReference>
<evidence type="ECO:0000313" key="11">
    <source>
        <dbReference type="WBParaSite" id="L893_g25958.t1"/>
    </source>
</evidence>
<dbReference type="GO" id="GO:0005765">
    <property type="term" value="C:lysosomal membrane"/>
    <property type="evidence" value="ECO:0007669"/>
    <property type="project" value="UniProtKB-SubCell"/>
</dbReference>
<keyword evidence="10" id="KW-1185">Reference proteome</keyword>
<comment type="similarity">
    <text evidence="4">Belongs to the CDIP1/LITAF family.</text>
</comment>
<dbReference type="WBParaSite" id="L893_g25958.t1">
    <property type="protein sequence ID" value="L893_g25958.t1"/>
    <property type="gene ID" value="L893_g25958"/>
</dbReference>
<dbReference type="SUPFAM" id="SSF48695">
    <property type="entry name" value="Multiheme cytochromes"/>
    <property type="match status" value="1"/>
</dbReference>
<proteinExistence type="inferred from homology"/>
<evidence type="ECO:0000256" key="8">
    <source>
        <dbReference type="SAM" id="Phobius"/>
    </source>
</evidence>
<dbReference type="GO" id="GO:0008270">
    <property type="term" value="F:zinc ion binding"/>
    <property type="evidence" value="ECO:0007669"/>
    <property type="project" value="TreeGrafter"/>
</dbReference>
<evidence type="ECO:0000256" key="6">
    <source>
        <dbReference type="ARBA" id="ARBA00022833"/>
    </source>
</evidence>
<feature type="transmembrane region" description="Helical" evidence="8">
    <location>
        <begin position="231"/>
        <end position="253"/>
    </location>
</feature>
<evidence type="ECO:0000313" key="10">
    <source>
        <dbReference type="Proteomes" id="UP000095287"/>
    </source>
</evidence>
<dbReference type="Proteomes" id="UP000095287">
    <property type="component" value="Unplaced"/>
</dbReference>
<evidence type="ECO:0000256" key="7">
    <source>
        <dbReference type="ARBA" id="ARBA00023136"/>
    </source>
</evidence>
<evidence type="ECO:0000256" key="4">
    <source>
        <dbReference type="ARBA" id="ARBA00005975"/>
    </source>
</evidence>
<keyword evidence="6" id="KW-0862">Zinc</keyword>
<evidence type="ECO:0000256" key="5">
    <source>
        <dbReference type="ARBA" id="ARBA00022723"/>
    </source>
</evidence>
<accession>A0A1I7ZG03</accession>
<evidence type="ECO:0000256" key="3">
    <source>
        <dbReference type="ARBA" id="ARBA00004630"/>
    </source>
</evidence>
<dbReference type="Pfam" id="PF10601">
    <property type="entry name" value="zf-LITAF-like"/>
    <property type="match status" value="2"/>
</dbReference>
<protein>
    <submittedName>
        <fullName evidence="11">LITAF domain-containing protein</fullName>
    </submittedName>
</protein>
<dbReference type="AlphaFoldDB" id="A0A1I7ZG03"/>
<feature type="transmembrane region" description="Helical" evidence="8">
    <location>
        <begin position="12"/>
        <end position="30"/>
    </location>
</feature>
<keyword evidence="8" id="KW-0812">Transmembrane</keyword>
<keyword evidence="7 8" id="KW-0472">Membrane</keyword>
<evidence type="ECO:0000256" key="1">
    <source>
        <dbReference type="ARBA" id="ARBA00004414"/>
    </source>
</evidence>
<organism evidence="10 11">
    <name type="scientific">Steinernema glaseri</name>
    <dbReference type="NCBI Taxonomy" id="37863"/>
    <lineage>
        <taxon>Eukaryota</taxon>
        <taxon>Metazoa</taxon>
        <taxon>Ecdysozoa</taxon>
        <taxon>Nematoda</taxon>
        <taxon>Chromadorea</taxon>
        <taxon>Rhabditida</taxon>
        <taxon>Tylenchina</taxon>
        <taxon>Panagrolaimomorpha</taxon>
        <taxon>Strongyloidoidea</taxon>
        <taxon>Steinernematidae</taxon>
        <taxon>Steinernema</taxon>
    </lineage>
</organism>
<name>A0A1I7ZG03_9BILA</name>
<keyword evidence="8" id="KW-1133">Transmembrane helix</keyword>
<dbReference type="InterPro" id="IPR036280">
    <property type="entry name" value="Multihaem_cyt_sf"/>
</dbReference>
<reference evidence="11" key="1">
    <citation type="submission" date="2016-11" db="UniProtKB">
        <authorList>
            <consortium name="WormBaseParasite"/>
        </authorList>
    </citation>
    <scope>IDENTIFICATION</scope>
</reference>
<evidence type="ECO:0000256" key="2">
    <source>
        <dbReference type="ARBA" id="ARBA00004481"/>
    </source>
</evidence>
<dbReference type="PANTHER" id="PTHR23292">
    <property type="entry name" value="LIPOPOLYSACCHARIDE-INDUCED TUMOR NECROSIS FACTOR-ALPHA FACTOR"/>
    <property type="match status" value="1"/>
</dbReference>
<feature type="domain" description="LITAF" evidence="9">
    <location>
        <begin position="190"/>
        <end position="282"/>
    </location>
</feature>
<sequence>MGSSHDAIICEIHSLPAVFCVVSFTAVWTLSISYRPSTSLLEGLLFNNLFAVVNMHPASAPPPYTEVETKHTPQAEMQTVTDVPPYPTVSDVRCPSSPQFPLGSTGEATGNTSTEMQTVTDVPPYPTMSDVRCPSSPQFPLGLTGEATGNTSVAPQPPPVVLRVQLPLCGPTPMRLDCPFCHEHVTTNTKRTAGALPWILCLPLFGPMPMKLDCPFCHEHVTTNTKRTAGALPWILCGMCFLLGLISFIPLFLCCIPFCMGSCMDVIHACPSCKRVLGRFSRMRIGDVGN</sequence>
<dbReference type="InterPro" id="IPR037519">
    <property type="entry name" value="LITAF_fam"/>
</dbReference>